<keyword evidence="2" id="KW-0472">Membrane</keyword>
<dbReference type="RefSeq" id="WP_135504167.1">
    <property type="nucleotide sequence ID" value="NZ_CP181055.1"/>
</dbReference>
<dbReference type="OrthoDB" id="2390171at2"/>
<reference evidence="3 4" key="1">
    <citation type="submission" date="2020-08" db="EMBL/GenBank/DDBJ databases">
        <title>Genomic Encyclopedia of Type Strains, Phase IV (KMG-IV): sequencing the most valuable type-strain genomes for metagenomic binning, comparative biology and taxonomic classification.</title>
        <authorList>
            <person name="Goeker M."/>
        </authorList>
    </citation>
    <scope>NUCLEOTIDE SEQUENCE [LARGE SCALE GENOMIC DNA]</scope>
    <source>
        <strain evidence="3 4">DSM 15895</strain>
    </source>
</reference>
<sequence>MTGTLTIIMIFSIPLVAIIGSYWLKHAEMKNKWIVEEQELEKIKHENFILETEKMRLELEKMKLEQEQKGQNLLMK</sequence>
<comment type="caution">
    <text evidence="3">The sequence shown here is derived from an EMBL/GenBank/DDBJ whole genome shotgun (WGS) entry which is preliminary data.</text>
</comment>
<feature type="transmembrane region" description="Helical" evidence="2">
    <location>
        <begin position="6"/>
        <end position="24"/>
    </location>
</feature>
<keyword evidence="2" id="KW-1133">Transmembrane helix</keyword>
<evidence type="ECO:0000313" key="3">
    <source>
        <dbReference type="EMBL" id="MBB5181475.1"/>
    </source>
</evidence>
<feature type="coiled-coil region" evidence="1">
    <location>
        <begin position="40"/>
        <end position="67"/>
    </location>
</feature>
<accession>A0A7W8CWX0</accession>
<dbReference type="Proteomes" id="UP000525923">
    <property type="component" value="Unassembled WGS sequence"/>
</dbReference>
<protein>
    <submittedName>
        <fullName evidence="3">Uncharacterized protein</fullName>
    </submittedName>
</protein>
<dbReference type="EMBL" id="JACHHE010000009">
    <property type="protein sequence ID" value="MBB5181475.1"/>
    <property type="molecule type" value="Genomic_DNA"/>
</dbReference>
<evidence type="ECO:0000256" key="1">
    <source>
        <dbReference type="SAM" id="Coils"/>
    </source>
</evidence>
<dbReference type="AlphaFoldDB" id="A0A7W8CWX0"/>
<evidence type="ECO:0000313" key="4">
    <source>
        <dbReference type="Proteomes" id="UP000525923"/>
    </source>
</evidence>
<proteinExistence type="predicted"/>
<keyword evidence="2" id="KW-0812">Transmembrane</keyword>
<evidence type="ECO:0000256" key="2">
    <source>
        <dbReference type="SAM" id="Phobius"/>
    </source>
</evidence>
<keyword evidence="1" id="KW-0175">Coiled coil</keyword>
<gene>
    <name evidence="3" type="ORF">HNQ44_002940</name>
</gene>
<organism evidence="3 4">
    <name type="scientific">Planococcus koreensis</name>
    <dbReference type="NCBI Taxonomy" id="112331"/>
    <lineage>
        <taxon>Bacteria</taxon>
        <taxon>Bacillati</taxon>
        <taxon>Bacillota</taxon>
        <taxon>Bacilli</taxon>
        <taxon>Bacillales</taxon>
        <taxon>Caryophanaceae</taxon>
        <taxon>Planococcus</taxon>
    </lineage>
</organism>
<keyword evidence="4" id="KW-1185">Reference proteome</keyword>
<name>A0A7W8CWX0_9BACL</name>